<evidence type="ECO:0000256" key="5">
    <source>
        <dbReference type="ARBA" id="ARBA00022741"/>
    </source>
</evidence>
<feature type="modified residue" description="4-aspartylphosphate" evidence="9">
    <location>
        <position position="648"/>
    </location>
</feature>
<dbReference type="PROSITE" id="PS50110">
    <property type="entry name" value="RESPONSE_REGULATORY"/>
    <property type="match status" value="1"/>
</dbReference>
<dbReference type="NCBIfam" id="TIGR00229">
    <property type="entry name" value="sensory_box"/>
    <property type="match status" value="1"/>
</dbReference>
<dbReference type="InterPro" id="IPR003594">
    <property type="entry name" value="HATPase_dom"/>
</dbReference>
<feature type="domain" description="Response regulatory" evidence="12">
    <location>
        <begin position="597"/>
        <end position="713"/>
    </location>
</feature>
<dbReference type="SMART" id="SM00091">
    <property type="entry name" value="PAS"/>
    <property type="match status" value="2"/>
</dbReference>
<comment type="caution">
    <text evidence="14">The sequence shown here is derived from an EMBL/GenBank/DDBJ whole genome shotgun (WGS) entry which is preliminary data.</text>
</comment>
<dbReference type="Gene3D" id="3.30.565.10">
    <property type="entry name" value="Histidine kinase-like ATPase, C-terminal domain"/>
    <property type="match status" value="1"/>
</dbReference>
<protein>
    <recommendedName>
        <fullName evidence="2">histidine kinase</fullName>
        <ecNumber evidence="2">2.7.13.3</ecNumber>
    </recommendedName>
</protein>
<dbReference type="Gene3D" id="1.10.287.130">
    <property type="match status" value="1"/>
</dbReference>
<dbReference type="AlphaFoldDB" id="A0A3E1RCI8"/>
<dbReference type="SUPFAM" id="SSF52172">
    <property type="entry name" value="CheY-like"/>
    <property type="match status" value="1"/>
</dbReference>
<gene>
    <name evidence="14" type="ORF">DIC66_12115</name>
</gene>
<dbReference type="InterPro" id="IPR036890">
    <property type="entry name" value="HATPase_C_sf"/>
</dbReference>
<evidence type="ECO:0000259" key="11">
    <source>
        <dbReference type="PROSITE" id="PS50109"/>
    </source>
</evidence>
<sequence>MPSLHRHRGIRVTPRTTVRPTQPQDPTQELIIDGYRPAQMIADLRKYQAELEIQNKALRYSQQEAEGASERFATLFSSVPLALMVVDEEGLVLASNAMALRLFQPLESDPPLNFLLPFVGPDHADEVAVSFLSAKSSGASEVSEVVFQSGAQGTFTGDLHIARIENPQDDLAHFICAIIDQGPLLAQRLALQESAAVLVQSNEDLLVSETRMAAIINSSLDAILCVDESLCISVFNPAATRLFGCSAKSAFGSPLSRFLPEVEKLLKQGSVAAQAMLGEYPATTLQGEHIFVEISVSQESATGTPQHGSSAITTLFARDLTASKRAEAQRLALETQLRESQKMQAVGTMAGGIAHDFNNILSAILGNVELAKQDTAAQSGALVSLDEIEKAGRRARDLVRQILTFSRNEPARRTPMRLSEVVHETVRLVKVTVPPGVEIRVLEAPDCATVLADATQVEQALLNLCTNAILAVGQTKGLVTIALGNTLLDFPECSRVGVPPGHYVDLSVQDTGSGMSQSTLQRIFEPFFTTRQVGQGTGLGLSVVHGIMKTHQGGIDVHSTPAQGSIFHLYFPTCDEAVPVADEPPAPAPAVHGQGRHVMYVDDDQALVFLVERVLRRKGFTVTSFTDPLEAQAALAERAQDFDLLVTDYNMPGFSGVDLLRAAKALRADLPVALASGYVTPEIEKSAFEAGASALVYKPNDVNELCETVQRLILGGHAD</sequence>
<dbReference type="Gene3D" id="3.30.450.20">
    <property type="entry name" value="PAS domain"/>
    <property type="match status" value="2"/>
</dbReference>
<evidence type="ECO:0000256" key="2">
    <source>
        <dbReference type="ARBA" id="ARBA00012438"/>
    </source>
</evidence>
<dbReference type="InterPro" id="IPR036097">
    <property type="entry name" value="HisK_dim/P_sf"/>
</dbReference>
<dbReference type="GO" id="GO:0006355">
    <property type="term" value="P:regulation of DNA-templated transcription"/>
    <property type="evidence" value="ECO:0007669"/>
    <property type="project" value="InterPro"/>
</dbReference>
<evidence type="ECO:0000256" key="3">
    <source>
        <dbReference type="ARBA" id="ARBA00022553"/>
    </source>
</evidence>
<dbReference type="CDD" id="cd00130">
    <property type="entry name" value="PAS"/>
    <property type="match status" value="2"/>
</dbReference>
<dbReference type="InterPro" id="IPR003661">
    <property type="entry name" value="HisK_dim/P_dom"/>
</dbReference>
<evidence type="ECO:0000256" key="7">
    <source>
        <dbReference type="ARBA" id="ARBA00022840"/>
    </source>
</evidence>
<accession>A0A3E1RCI8</accession>
<dbReference type="OrthoDB" id="5389366at2"/>
<dbReference type="PANTHER" id="PTHR43065:SF42">
    <property type="entry name" value="TWO-COMPONENT SENSOR PPRA"/>
    <property type="match status" value="1"/>
</dbReference>
<evidence type="ECO:0000313" key="15">
    <source>
        <dbReference type="Proteomes" id="UP000260665"/>
    </source>
</evidence>
<dbReference type="GO" id="GO:0005524">
    <property type="term" value="F:ATP binding"/>
    <property type="evidence" value="ECO:0007669"/>
    <property type="project" value="UniProtKB-KW"/>
</dbReference>
<evidence type="ECO:0000259" key="12">
    <source>
        <dbReference type="PROSITE" id="PS50110"/>
    </source>
</evidence>
<dbReference type="InterPro" id="IPR011006">
    <property type="entry name" value="CheY-like_superfamily"/>
</dbReference>
<organism evidence="14 15">
    <name type="scientific">Rhodoferax lacus</name>
    <dbReference type="NCBI Taxonomy" id="2184758"/>
    <lineage>
        <taxon>Bacteria</taxon>
        <taxon>Pseudomonadati</taxon>
        <taxon>Pseudomonadota</taxon>
        <taxon>Betaproteobacteria</taxon>
        <taxon>Burkholderiales</taxon>
        <taxon>Comamonadaceae</taxon>
        <taxon>Rhodoferax</taxon>
    </lineage>
</organism>
<evidence type="ECO:0000313" key="14">
    <source>
        <dbReference type="EMBL" id="RFO96752.1"/>
    </source>
</evidence>
<feature type="compositionally biased region" description="Basic residues" evidence="10">
    <location>
        <begin position="1"/>
        <end position="10"/>
    </location>
</feature>
<dbReference type="SUPFAM" id="SSF55785">
    <property type="entry name" value="PYP-like sensor domain (PAS domain)"/>
    <property type="match status" value="2"/>
</dbReference>
<dbReference type="Pfam" id="PF00072">
    <property type="entry name" value="Response_reg"/>
    <property type="match status" value="1"/>
</dbReference>
<dbReference type="SMART" id="SM00448">
    <property type="entry name" value="REC"/>
    <property type="match status" value="1"/>
</dbReference>
<dbReference type="InterPro" id="IPR000014">
    <property type="entry name" value="PAS"/>
</dbReference>
<dbReference type="CDD" id="cd00082">
    <property type="entry name" value="HisKA"/>
    <property type="match status" value="1"/>
</dbReference>
<dbReference type="InterPro" id="IPR035965">
    <property type="entry name" value="PAS-like_dom_sf"/>
</dbReference>
<keyword evidence="3 9" id="KW-0597">Phosphoprotein</keyword>
<dbReference type="InterPro" id="IPR005467">
    <property type="entry name" value="His_kinase_dom"/>
</dbReference>
<dbReference type="PROSITE" id="PS50109">
    <property type="entry name" value="HIS_KIN"/>
    <property type="match status" value="1"/>
</dbReference>
<evidence type="ECO:0000256" key="10">
    <source>
        <dbReference type="SAM" id="MobiDB-lite"/>
    </source>
</evidence>
<proteinExistence type="predicted"/>
<dbReference type="PRINTS" id="PR00344">
    <property type="entry name" value="BCTRLSENSOR"/>
</dbReference>
<evidence type="ECO:0000256" key="8">
    <source>
        <dbReference type="ARBA" id="ARBA00023012"/>
    </source>
</evidence>
<dbReference type="Proteomes" id="UP000260665">
    <property type="component" value="Unassembled WGS sequence"/>
</dbReference>
<dbReference type="GO" id="GO:0000155">
    <property type="term" value="F:phosphorelay sensor kinase activity"/>
    <property type="evidence" value="ECO:0007669"/>
    <property type="project" value="InterPro"/>
</dbReference>
<feature type="domain" description="PAS" evidence="13">
    <location>
        <begin position="208"/>
        <end position="279"/>
    </location>
</feature>
<dbReference type="PANTHER" id="PTHR43065">
    <property type="entry name" value="SENSOR HISTIDINE KINASE"/>
    <property type="match status" value="1"/>
</dbReference>
<dbReference type="SMART" id="SM00388">
    <property type="entry name" value="HisKA"/>
    <property type="match status" value="1"/>
</dbReference>
<evidence type="ECO:0000259" key="13">
    <source>
        <dbReference type="PROSITE" id="PS50112"/>
    </source>
</evidence>
<name>A0A3E1RCI8_9BURK</name>
<dbReference type="PROSITE" id="PS50112">
    <property type="entry name" value="PAS"/>
    <property type="match status" value="1"/>
</dbReference>
<dbReference type="InterPro" id="IPR001789">
    <property type="entry name" value="Sig_transdc_resp-reg_receiver"/>
</dbReference>
<dbReference type="Pfam" id="PF13188">
    <property type="entry name" value="PAS_8"/>
    <property type="match status" value="1"/>
</dbReference>
<reference evidence="14 15" key="1">
    <citation type="submission" date="2018-05" db="EMBL/GenBank/DDBJ databases">
        <title>Rhodoferax soyangensis sp.nov., isolated from an oligotrophic freshwater lake.</title>
        <authorList>
            <person name="Park M."/>
        </authorList>
    </citation>
    <scope>NUCLEOTIDE SEQUENCE [LARGE SCALE GENOMIC DNA]</scope>
    <source>
        <strain evidence="14 15">IMCC26218</strain>
    </source>
</reference>
<dbReference type="Pfam" id="PF02518">
    <property type="entry name" value="HATPase_c"/>
    <property type="match status" value="1"/>
</dbReference>
<evidence type="ECO:0000256" key="9">
    <source>
        <dbReference type="PROSITE-ProRule" id="PRU00169"/>
    </source>
</evidence>
<dbReference type="EMBL" id="QFZK01000006">
    <property type="protein sequence ID" value="RFO96752.1"/>
    <property type="molecule type" value="Genomic_DNA"/>
</dbReference>
<dbReference type="SUPFAM" id="SSF55874">
    <property type="entry name" value="ATPase domain of HSP90 chaperone/DNA topoisomerase II/histidine kinase"/>
    <property type="match status" value="1"/>
</dbReference>
<dbReference type="InterPro" id="IPR013767">
    <property type="entry name" value="PAS_fold"/>
</dbReference>
<keyword evidence="4" id="KW-0808">Transferase</keyword>
<dbReference type="EC" id="2.7.13.3" evidence="2"/>
<evidence type="ECO:0000256" key="4">
    <source>
        <dbReference type="ARBA" id="ARBA00022679"/>
    </source>
</evidence>
<dbReference type="InterPro" id="IPR004358">
    <property type="entry name" value="Sig_transdc_His_kin-like_C"/>
</dbReference>
<dbReference type="Pfam" id="PF00989">
    <property type="entry name" value="PAS"/>
    <property type="match status" value="1"/>
</dbReference>
<keyword evidence="8" id="KW-0902">Two-component regulatory system</keyword>
<evidence type="ECO:0000256" key="1">
    <source>
        <dbReference type="ARBA" id="ARBA00000085"/>
    </source>
</evidence>
<dbReference type="SMART" id="SM00387">
    <property type="entry name" value="HATPase_c"/>
    <property type="match status" value="1"/>
</dbReference>
<feature type="domain" description="Histidine kinase" evidence="11">
    <location>
        <begin position="352"/>
        <end position="575"/>
    </location>
</feature>
<feature type="region of interest" description="Disordered" evidence="10">
    <location>
        <begin position="1"/>
        <end position="25"/>
    </location>
</feature>
<dbReference type="Pfam" id="PF00512">
    <property type="entry name" value="HisKA"/>
    <property type="match status" value="1"/>
</dbReference>
<feature type="compositionally biased region" description="Low complexity" evidence="10">
    <location>
        <begin position="11"/>
        <end position="25"/>
    </location>
</feature>
<keyword evidence="7" id="KW-0067">ATP-binding</keyword>
<evidence type="ECO:0000256" key="6">
    <source>
        <dbReference type="ARBA" id="ARBA00022777"/>
    </source>
</evidence>
<dbReference type="Gene3D" id="3.40.50.2300">
    <property type="match status" value="1"/>
</dbReference>
<comment type="catalytic activity">
    <reaction evidence="1">
        <text>ATP + protein L-histidine = ADP + protein N-phospho-L-histidine.</text>
        <dbReference type="EC" id="2.7.13.3"/>
    </reaction>
</comment>
<keyword evidence="15" id="KW-1185">Reference proteome</keyword>
<keyword evidence="5" id="KW-0547">Nucleotide-binding</keyword>
<dbReference type="CDD" id="cd00156">
    <property type="entry name" value="REC"/>
    <property type="match status" value="1"/>
</dbReference>
<dbReference type="SUPFAM" id="SSF47384">
    <property type="entry name" value="Homodimeric domain of signal transducing histidine kinase"/>
    <property type="match status" value="1"/>
</dbReference>
<keyword evidence="6 14" id="KW-0418">Kinase</keyword>